<organism evidence="5 6">
    <name type="scientific">Zea mays</name>
    <name type="common">Maize</name>
    <dbReference type="NCBI Taxonomy" id="4577"/>
    <lineage>
        <taxon>Eukaryota</taxon>
        <taxon>Viridiplantae</taxon>
        <taxon>Streptophyta</taxon>
        <taxon>Embryophyta</taxon>
        <taxon>Tracheophyta</taxon>
        <taxon>Spermatophyta</taxon>
        <taxon>Magnoliopsida</taxon>
        <taxon>Liliopsida</taxon>
        <taxon>Poales</taxon>
        <taxon>Poaceae</taxon>
        <taxon>PACMAD clade</taxon>
        <taxon>Panicoideae</taxon>
        <taxon>Andropogonodae</taxon>
        <taxon>Andropogoneae</taxon>
        <taxon>Tripsacinae</taxon>
        <taxon>Zea</taxon>
    </lineage>
</organism>
<name>A0A804Q8C4_MAIZE</name>
<accession>A0A804Q8C4</accession>
<keyword evidence="2" id="KW-0067">ATP-binding</keyword>
<feature type="domain" description="Brf1 TBP-binding" evidence="4">
    <location>
        <begin position="44"/>
        <end position="140"/>
    </location>
</feature>
<dbReference type="GO" id="GO:0005524">
    <property type="term" value="F:ATP binding"/>
    <property type="evidence" value="ECO:0007669"/>
    <property type="project" value="UniProtKB-KW"/>
</dbReference>
<evidence type="ECO:0000256" key="3">
    <source>
        <dbReference type="SAM" id="MobiDB-lite"/>
    </source>
</evidence>
<reference evidence="5" key="3">
    <citation type="submission" date="2021-05" db="UniProtKB">
        <authorList>
            <consortium name="EnsemblPlants"/>
        </authorList>
    </citation>
    <scope>IDENTIFICATION</scope>
    <source>
        <strain evidence="5">cv. B73</strain>
    </source>
</reference>
<dbReference type="InterPro" id="IPR011665">
    <property type="entry name" value="BRF1_TBP-bd_dom"/>
</dbReference>
<evidence type="ECO:0000313" key="5">
    <source>
        <dbReference type="EnsemblPlants" id="Zm00001eb304800_P001"/>
    </source>
</evidence>
<reference evidence="6" key="1">
    <citation type="submission" date="2015-12" db="EMBL/GenBank/DDBJ databases">
        <title>Update maize B73 reference genome by single molecule sequencing technologies.</title>
        <authorList>
            <consortium name="Maize Genome Sequencing Project"/>
            <person name="Ware D."/>
        </authorList>
    </citation>
    <scope>NUCLEOTIDE SEQUENCE [LARGE SCALE GENOMIC DNA]</scope>
    <source>
        <strain evidence="6">cv. B73</strain>
    </source>
</reference>
<evidence type="ECO:0000256" key="1">
    <source>
        <dbReference type="ARBA" id="ARBA00022741"/>
    </source>
</evidence>
<reference evidence="5" key="2">
    <citation type="submission" date="2019-07" db="EMBL/GenBank/DDBJ databases">
        <authorList>
            <person name="Seetharam A."/>
            <person name="Woodhouse M."/>
            <person name="Cannon E."/>
        </authorList>
    </citation>
    <scope>NUCLEOTIDE SEQUENCE [LARGE SCALE GENOMIC DNA]</scope>
    <source>
        <strain evidence="5">cv. B73</strain>
    </source>
</reference>
<feature type="compositionally biased region" description="Basic and acidic residues" evidence="3">
    <location>
        <begin position="92"/>
        <end position="106"/>
    </location>
</feature>
<protein>
    <recommendedName>
        <fullName evidence="4">Brf1 TBP-binding domain-containing protein</fullName>
    </recommendedName>
</protein>
<dbReference type="PANTHER" id="PTHR11638:SF183">
    <property type="entry name" value="CHAPERONE PROTEIN CLPB1"/>
    <property type="match status" value="1"/>
</dbReference>
<dbReference type="AlphaFoldDB" id="A0A804Q8C4"/>
<dbReference type="Gramene" id="Zm00001eb304800_T001">
    <property type="protein sequence ID" value="Zm00001eb304800_P001"/>
    <property type="gene ID" value="Zm00001eb304800"/>
</dbReference>
<evidence type="ECO:0000313" key="6">
    <source>
        <dbReference type="Proteomes" id="UP000007305"/>
    </source>
</evidence>
<dbReference type="Proteomes" id="UP000007305">
    <property type="component" value="Chromosome 7"/>
</dbReference>
<dbReference type="InParanoid" id="A0A804Q8C4"/>
<evidence type="ECO:0000256" key="2">
    <source>
        <dbReference type="ARBA" id="ARBA00022840"/>
    </source>
</evidence>
<keyword evidence="1" id="KW-0547">Nucleotide-binding</keyword>
<evidence type="ECO:0000259" key="4">
    <source>
        <dbReference type="Pfam" id="PF07741"/>
    </source>
</evidence>
<dbReference type="PANTHER" id="PTHR11638">
    <property type="entry name" value="ATP-DEPENDENT CLP PROTEASE"/>
    <property type="match status" value="1"/>
</dbReference>
<sequence length="153" mass="17044">MDGQGRTVDFRNTVIIMPSNLGAWHLLAGMVSKNSMEVARDLVMQEVDGYFHNEEETQYKKIIWEEMNKEYLEEQAAKEALAAELAARGIDPEAGKKKRKRNEDMKSSTPAETPAEATCNMLKRKGLGSKINVGAVDELYKLALCHLLSIVSG</sequence>
<dbReference type="Gene3D" id="1.20.5.650">
    <property type="entry name" value="Single helix bin"/>
    <property type="match status" value="1"/>
</dbReference>
<keyword evidence="6" id="KW-1185">Reference proteome</keyword>
<dbReference type="Pfam" id="PF07741">
    <property type="entry name" value="BRF1"/>
    <property type="match status" value="1"/>
</dbReference>
<dbReference type="EnsemblPlants" id="Zm00001eb304800_T001">
    <property type="protein sequence ID" value="Zm00001eb304800_P001"/>
    <property type="gene ID" value="Zm00001eb304800"/>
</dbReference>
<proteinExistence type="predicted"/>
<feature type="region of interest" description="Disordered" evidence="3">
    <location>
        <begin position="92"/>
        <end position="117"/>
    </location>
</feature>
<dbReference type="InterPro" id="IPR050130">
    <property type="entry name" value="ClpA_ClpB"/>
</dbReference>